<evidence type="ECO:0000256" key="2">
    <source>
        <dbReference type="ARBA" id="ARBA00006368"/>
    </source>
</evidence>
<keyword evidence="5" id="KW-0472">Membrane</keyword>
<dbReference type="GO" id="GO:0016746">
    <property type="term" value="F:acyltransferase activity"/>
    <property type="evidence" value="ECO:0007669"/>
    <property type="project" value="UniProtKB-KW"/>
</dbReference>
<dbReference type="EMBL" id="AEWV01000006">
    <property type="protein sequence ID" value="EGC18237.1"/>
    <property type="molecule type" value="Genomic_DNA"/>
</dbReference>
<dbReference type="SUPFAM" id="SSF56925">
    <property type="entry name" value="OMPA-like"/>
    <property type="match status" value="1"/>
</dbReference>
<evidence type="ECO:0000256" key="7">
    <source>
        <dbReference type="ARBA" id="ARBA00023315"/>
    </source>
</evidence>
<name>F0EX06_9NEIS</name>
<sequence length="221" mass="25231">MKFKNKIINRALTAAVLLVLQPAAWAESEMPAEPNIVQETESATDAVQTDAGGNTAETPPEAEHKTGWWQTVKDNVRETWRSEHSELYIPLRTWHNRAIYSREKIKTFNEAPWGIGWGKVRDTPHNTTHSLGLMVFADSHNDPEPFLAYSWQRNWSVSENQKVSLGAFAGFTARSDYHYVPIPVAWPYVSYSYKNLSIQGMYFPGSKGNGNIAFFWAKYRF</sequence>
<evidence type="ECO:0000256" key="6">
    <source>
        <dbReference type="ARBA" id="ARBA00023237"/>
    </source>
</evidence>
<evidence type="ECO:0000313" key="10">
    <source>
        <dbReference type="EMBL" id="EGC18237.1"/>
    </source>
</evidence>
<dbReference type="GO" id="GO:0009279">
    <property type="term" value="C:cell outer membrane"/>
    <property type="evidence" value="ECO:0007669"/>
    <property type="project" value="UniProtKB-SubCell"/>
</dbReference>
<feature type="compositionally biased region" description="Polar residues" evidence="8">
    <location>
        <begin position="41"/>
        <end position="57"/>
    </location>
</feature>
<evidence type="ECO:0000256" key="4">
    <source>
        <dbReference type="ARBA" id="ARBA00022729"/>
    </source>
</evidence>
<gene>
    <name evidence="10" type="primary">pagP</name>
    <name evidence="10" type="ORF">HMPREF9098_0386</name>
</gene>
<keyword evidence="11" id="KW-1185">Reference proteome</keyword>
<dbReference type="HOGENOM" id="CLU_104099_0_0_4"/>
<keyword evidence="6" id="KW-0998">Cell outer membrane</keyword>
<evidence type="ECO:0000256" key="9">
    <source>
        <dbReference type="SAM" id="SignalP"/>
    </source>
</evidence>
<feature type="signal peptide" evidence="9">
    <location>
        <begin position="1"/>
        <end position="26"/>
    </location>
</feature>
<evidence type="ECO:0000256" key="8">
    <source>
        <dbReference type="SAM" id="MobiDB-lite"/>
    </source>
</evidence>
<comment type="subcellular location">
    <subcellularLocation>
        <location evidence="1">Cell outer membrane</location>
    </subcellularLocation>
</comment>
<dbReference type="InterPro" id="IPR009746">
    <property type="entry name" value="LipidA_acyl_PagP"/>
</dbReference>
<proteinExistence type="inferred from homology"/>
<accession>F0EX06</accession>
<comment type="caution">
    <text evidence="10">The sequence shown here is derived from an EMBL/GenBank/DDBJ whole genome shotgun (WGS) entry which is preliminary data.</text>
</comment>
<evidence type="ECO:0000256" key="3">
    <source>
        <dbReference type="ARBA" id="ARBA00022679"/>
    </source>
</evidence>
<dbReference type="NCBIfam" id="NF008271">
    <property type="entry name" value="PRK11045.1"/>
    <property type="match status" value="1"/>
</dbReference>
<dbReference type="STRING" id="888741.HMPREF9098_0386"/>
<dbReference type="RefSeq" id="WP_003781368.1">
    <property type="nucleotide sequence ID" value="NZ_GL870929.1"/>
</dbReference>
<dbReference type="AlphaFoldDB" id="F0EX06"/>
<reference evidence="10 11" key="1">
    <citation type="submission" date="2011-01" db="EMBL/GenBank/DDBJ databases">
        <authorList>
            <person name="Muzny D."/>
            <person name="Qin X."/>
            <person name="Deng J."/>
            <person name="Jiang H."/>
            <person name="Liu Y."/>
            <person name="Qu J."/>
            <person name="Song X.-Z."/>
            <person name="Zhang L."/>
            <person name="Thornton R."/>
            <person name="Coyle M."/>
            <person name="Francisco L."/>
            <person name="Jackson L."/>
            <person name="Javaid M."/>
            <person name="Korchina V."/>
            <person name="Kovar C."/>
            <person name="Mata R."/>
            <person name="Mathew T."/>
            <person name="Ngo R."/>
            <person name="Nguyen L."/>
            <person name="Nguyen N."/>
            <person name="Okwuonu G."/>
            <person name="Ongeri F."/>
            <person name="Pham C."/>
            <person name="Simmons D."/>
            <person name="Wilczek-Boney K."/>
            <person name="Hale W."/>
            <person name="Jakkamsetti A."/>
            <person name="Pham P."/>
            <person name="Ruth R."/>
            <person name="San Lucas F."/>
            <person name="Warren J."/>
            <person name="Zhang J."/>
            <person name="Zhao Z."/>
            <person name="Zhou C."/>
            <person name="Zhu D."/>
            <person name="Lee S."/>
            <person name="Bess C."/>
            <person name="Blankenburg K."/>
            <person name="Forbes L."/>
            <person name="Fu Q."/>
            <person name="Gubbala S."/>
            <person name="Hirani K."/>
            <person name="Jayaseelan J.C."/>
            <person name="Lara F."/>
            <person name="Munidasa M."/>
            <person name="Palculict T."/>
            <person name="Patil S."/>
            <person name="Pu L.-L."/>
            <person name="Saada N."/>
            <person name="Tang L."/>
            <person name="Weissenberger G."/>
            <person name="Zhu Y."/>
            <person name="Hemphill L."/>
            <person name="Shang Y."/>
            <person name="Youmans B."/>
            <person name="Ayvaz T."/>
            <person name="Ross M."/>
            <person name="Santibanez J."/>
            <person name="Aqrawi P."/>
            <person name="Gross S."/>
            <person name="Joshi V."/>
            <person name="Fowler G."/>
            <person name="Nazareth L."/>
            <person name="Reid J."/>
            <person name="Worley K."/>
            <person name="Petrosino J."/>
            <person name="Highlander S."/>
            <person name="Gibbs R."/>
        </authorList>
    </citation>
    <scope>NUCLEOTIDE SEQUENCE [LARGE SCALE GENOMIC DNA]</scope>
    <source>
        <strain evidence="10 11">ATCC 33394</strain>
    </source>
</reference>
<dbReference type="Gene3D" id="2.40.160.20">
    <property type="match status" value="1"/>
</dbReference>
<organism evidence="10 11">
    <name type="scientific">Kingella denitrificans ATCC 33394</name>
    <dbReference type="NCBI Taxonomy" id="888741"/>
    <lineage>
        <taxon>Bacteria</taxon>
        <taxon>Pseudomonadati</taxon>
        <taxon>Pseudomonadota</taxon>
        <taxon>Betaproteobacteria</taxon>
        <taxon>Neisseriales</taxon>
        <taxon>Neisseriaceae</taxon>
        <taxon>Kingella</taxon>
    </lineage>
</organism>
<feature type="chain" id="PRO_5003251852" evidence="9">
    <location>
        <begin position="27"/>
        <end position="221"/>
    </location>
</feature>
<keyword evidence="7" id="KW-0012">Acyltransferase</keyword>
<evidence type="ECO:0000313" key="11">
    <source>
        <dbReference type="Proteomes" id="UP000004088"/>
    </source>
</evidence>
<dbReference type="Proteomes" id="UP000004088">
    <property type="component" value="Unassembled WGS sequence"/>
</dbReference>
<dbReference type="InterPro" id="IPR011250">
    <property type="entry name" value="OMP/PagP_B-barrel"/>
</dbReference>
<evidence type="ECO:0000256" key="5">
    <source>
        <dbReference type="ARBA" id="ARBA00023136"/>
    </source>
</evidence>
<dbReference type="Pfam" id="PF07017">
    <property type="entry name" value="PagP"/>
    <property type="match status" value="1"/>
</dbReference>
<comment type="similarity">
    <text evidence="2">Belongs to the lipid A palmitoyltransferase family.</text>
</comment>
<keyword evidence="3" id="KW-0808">Transferase</keyword>
<evidence type="ECO:0000256" key="1">
    <source>
        <dbReference type="ARBA" id="ARBA00004442"/>
    </source>
</evidence>
<feature type="region of interest" description="Disordered" evidence="8">
    <location>
        <begin position="41"/>
        <end position="66"/>
    </location>
</feature>
<protein>
    <submittedName>
        <fullName evidence="10">Antimicrobial peptide resistance and lipid A acylation protein PagP</fullName>
    </submittedName>
</protein>
<keyword evidence="4 9" id="KW-0732">Signal</keyword>